<dbReference type="InterPro" id="IPR011047">
    <property type="entry name" value="Quinoprotein_ADH-like_sf"/>
</dbReference>
<feature type="signal peptide" evidence="1">
    <location>
        <begin position="1"/>
        <end position="26"/>
    </location>
</feature>
<dbReference type="Proteomes" id="UP001233836">
    <property type="component" value="Unassembled WGS sequence"/>
</dbReference>
<dbReference type="InterPro" id="IPR015943">
    <property type="entry name" value="WD40/YVTN_repeat-like_dom_sf"/>
</dbReference>
<protein>
    <submittedName>
        <fullName evidence="2">Outer membrane protein assembly factor BamB</fullName>
    </submittedName>
</protein>
<reference evidence="2 3" key="1">
    <citation type="submission" date="2023-07" db="EMBL/GenBank/DDBJ databases">
        <title>Sorghum-associated microbial communities from plants grown in Nebraska, USA.</title>
        <authorList>
            <person name="Schachtman D."/>
        </authorList>
    </citation>
    <scope>NUCLEOTIDE SEQUENCE [LARGE SCALE GENOMIC DNA]</scope>
    <source>
        <strain evidence="2 3">DS1314</strain>
    </source>
</reference>
<dbReference type="SUPFAM" id="SSF50998">
    <property type="entry name" value="Quinoprotein alcohol dehydrogenase-like"/>
    <property type="match status" value="1"/>
</dbReference>
<evidence type="ECO:0000313" key="2">
    <source>
        <dbReference type="EMBL" id="MDQ0169295.1"/>
    </source>
</evidence>
<evidence type="ECO:0000313" key="3">
    <source>
        <dbReference type="Proteomes" id="UP001233836"/>
    </source>
</evidence>
<dbReference type="EMBL" id="JAUSTI010000002">
    <property type="protein sequence ID" value="MDQ0169295.1"/>
    <property type="molecule type" value="Genomic_DNA"/>
</dbReference>
<name>A0ABT9W831_9BACL</name>
<keyword evidence="3" id="KW-1185">Reference proteome</keyword>
<dbReference type="Gene3D" id="2.130.10.10">
    <property type="entry name" value="YVTN repeat-like/Quinoprotein amine dehydrogenase"/>
    <property type="match status" value="1"/>
</dbReference>
<keyword evidence="1" id="KW-0732">Signal</keyword>
<sequence>MLHVKRLISLVAFLLLSSILAGTVSANNFQKLPKPDWTFSIPDGHEYVSDSNVRIADQTFHFMSMDNQMYILDKKTGRQLSKTDYTAGSNLIFSFFGTYAQVAQNGNVYILTSIRNSSGVVKPRLTAYHPNGKVLWTKYFEEKVRSLSGISIMPDGNLFVYLETASERVTSYRYSPQGKFLGKNSWNASILYGFVNGLLETTNRTSKTSSRMTYFDFKMKQQFQYQFDFKEGMFSGLGSDGLLHFQKNHGNNVISFTAKTTKGKEVWTKKINNVSYYDDMETSMTVKKNVFSNGFTGIQSNGNFFIIDHKGVMQTVPASAKMYQTAPDGTVMLVEDSKISIYQTSPSARTKVKLLHTVNTSELSELDPTFVYEGAGIIYVMTDNDQINRFDLNKQF</sequence>
<feature type="chain" id="PRO_5045252052" evidence="1">
    <location>
        <begin position="27"/>
        <end position="396"/>
    </location>
</feature>
<accession>A0ABT9W831</accession>
<gene>
    <name evidence="2" type="ORF">J2T19_000735</name>
</gene>
<evidence type="ECO:0000256" key="1">
    <source>
        <dbReference type="SAM" id="SignalP"/>
    </source>
</evidence>
<organism evidence="2 3">
    <name type="scientific">Paenibacillus tundrae</name>
    <dbReference type="NCBI Taxonomy" id="528187"/>
    <lineage>
        <taxon>Bacteria</taxon>
        <taxon>Bacillati</taxon>
        <taxon>Bacillota</taxon>
        <taxon>Bacilli</taxon>
        <taxon>Bacillales</taxon>
        <taxon>Paenibacillaceae</taxon>
        <taxon>Paenibacillus</taxon>
    </lineage>
</organism>
<proteinExistence type="predicted"/>
<comment type="caution">
    <text evidence="2">The sequence shown here is derived from an EMBL/GenBank/DDBJ whole genome shotgun (WGS) entry which is preliminary data.</text>
</comment>